<evidence type="ECO:0000313" key="9">
    <source>
        <dbReference type="Proteomes" id="UP001153069"/>
    </source>
</evidence>
<keyword evidence="2 4" id="KW-0863">Zinc-finger</keyword>
<evidence type="ECO:0000256" key="1">
    <source>
        <dbReference type="ARBA" id="ARBA00022723"/>
    </source>
</evidence>
<protein>
    <submittedName>
        <fullName evidence="8">Zinc finger, C3HC4 type, domain containing protein, expressed</fullName>
    </submittedName>
</protein>
<dbReference type="InterPro" id="IPR013083">
    <property type="entry name" value="Znf_RING/FYVE/PHD"/>
</dbReference>
<dbReference type="PANTHER" id="PTHR14155:SF627">
    <property type="entry name" value="OS06G0192800 PROTEIN"/>
    <property type="match status" value="1"/>
</dbReference>
<dbReference type="AlphaFoldDB" id="A0A9N8HSV4"/>
<feature type="compositionally biased region" description="Polar residues" evidence="5">
    <location>
        <begin position="157"/>
        <end position="167"/>
    </location>
</feature>
<dbReference type="PROSITE" id="PS50089">
    <property type="entry name" value="ZF_RING_2"/>
    <property type="match status" value="1"/>
</dbReference>
<dbReference type="Pfam" id="PF13639">
    <property type="entry name" value="zf-RING_2"/>
    <property type="match status" value="1"/>
</dbReference>
<dbReference type="PANTHER" id="PTHR14155">
    <property type="entry name" value="RING FINGER DOMAIN-CONTAINING"/>
    <property type="match status" value="1"/>
</dbReference>
<feature type="region of interest" description="Disordered" evidence="5">
    <location>
        <begin position="121"/>
        <end position="167"/>
    </location>
</feature>
<evidence type="ECO:0000256" key="6">
    <source>
        <dbReference type="SAM" id="Phobius"/>
    </source>
</evidence>
<keyword evidence="6" id="KW-0472">Membrane</keyword>
<gene>
    <name evidence="8" type="ORF">SEMRO_1496_G277460.1</name>
</gene>
<keyword evidence="3" id="KW-0862">Zinc</keyword>
<dbReference type="SUPFAM" id="SSF57850">
    <property type="entry name" value="RING/U-box"/>
    <property type="match status" value="1"/>
</dbReference>
<organism evidence="8 9">
    <name type="scientific">Seminavis robusta</name>
    <dbReference type="NCBI Taxonomy" id="568900"/>
    <lineage>
        <taxon>Eukaryota</taxon>
        <taxon>Sar</taxon>
        <taxon>Stramenopiles</taxon>
        <taxon>Ochrophyta</taxon>
        <taxon>Bacillariophyta</taxon>
        <taxon>Bacillariophyceae</taxon>
        <taxon>Bacillariophycidae</taxon>
        <taxon>Naviculales</taxon>
        <taxon>Naviculaceae</taxon>
        <taxon>Seminavis</taxon>
    </lineage>
</organism>
<dbReference type="GO" id="GO:0008270">
    <property type="term" value="F:zinc ion binding"/>
    <property type="evidence" value="ECO:0007669"/>
    <property type="project" value="UniProtKB-KW"/>
</dbReference>
<keyword evidence="9" id="KW-1185">Reference proteome</keyword>
<accession>A0A9N8HSV4</accession>
<feature type="transmembrane region" description="Helical" evidence="6">
    <location>
        <begin position="57"/>
        <end position="78"/>
    </location>
</feature>
<dbReference type="InterPro" id="IPR053238">
    <property type="entry name" value="RING-H2_zinc_finger"/>
</dbReference>
<comment type="caution">
    <text evidence="8">The sequence shown here is derived from an EMBL/GenBank/DDBJ whole genome shotgun (WGS) entry which is preliminary data.</text>
</comment>
<keyword evidence="6" id="KW-0812">Transmembrane</keyword>
<proteinExistence type="predicted"/>
<feature type="compositionally biased region" description="Basic and acidic residues" evidence="5">
    <location>
        <begin position="121"/>
        <end position="133"/>
    </location>
</feature>
<evidence type="ECO:0000256" key="4">
    <source>
        <dbReference type="PROSITE-ProRule" id="PRU00175"/>
    </source>
</evidence>
<feature type="domain" description="RING-type" evidence="7">
    <location>
        <begin position="186"/>
        <end position="230"/>
    </location>
</feature>
<name>A0A9N8HSV4_9STRA</name>
<evidence type="ECO:0000256" key="3">
    <source>
        <dbReference type="ARBA" id="ARBA00022833"/>
    </source>
</evidence>
<dbReference type="InterPro" id="IPR001841">
    <property type="entry name" value="Znf_RING"/>
</dbReference>
<dbReference type="EMBL" id="CAICTM010001494">
    <property type="protein sequence ID" value="CAB9524112.1"/>
    <property type="molecule type" value="Genomic_DNA"/>
</dbReference>
<feature type="region of interest" description="Disordered" evidence="5">
    <location>
        <begin position="88"/>
        <end position="108"/>
    </location>
</feature>
<reference evidence="8" key="1">
    <citation type="submission" date="2020-06" db="EMBL/GenBank/DDBJ databases">
        <authorList>
            <consortium name="Plant Systems Biology data submission"/>
        </authorList>
    </citation>
    <scope>NUCLEOTIDE SEQUENCE</scope>
    <source>
        <strain evidence="8">D6</strain>
    </source>
</reference>
<dbReference type="OrthoDB" id="49515at2759"/>
<evidence type="ECO:0000256" key="2">
    <source>
        <dbReference type="ARBA" id="ARBA00022771"/>
    </source>
</evidence>
<evidence type="ECO:0000259" key="7">
    <source>
        <dbReference type="PROSITE" id="PS50089"/>
    </source>
</evidence>
<evidence type="ECO:0000313" key="8">
    <source>
        <dbReference type="EMBL" id="CAB9524112.1"/>
    </source>
</evidence>
<dbReference type="Proteomes" id="UP001153069">
    <property type="component" value="Unassembled WGS sequence"/>
</dbReference>
<sequence>MDNVIFARFNDTDHAKVAFDSFNEIYNEFSRSDDEIGVYVEDDDMPHTLGGVPTTGVIFLVIALSGIIGACVFCCNYYHEKTGSCCPGARTSETEQEEEEPLRTSQDIERGLKLKQWDAVRESYEDDETRASDTSEDNEEPNEVSSAGSVTEDESDTGSMSDANTVNGSILMQSPDFKQLQKKPRCVLCSKFFDDTDIVTESWEPSCSHNFHKECIVKWLQKKDGCPVCKKEYIVGISLGEEQIP</sequence>
<keyword evidence="6" id="KW-1133">Transmembrane helix</keyword>
<keyword evidence="1" id="KW-0479">Metal-binding</keyword>
<dbReference type="Gene3D" id="3.30.40.10">
    <property type="entry name" value="Zinc/RING finger domain, C3HC4 (zinc finger)"/>
    <property type="match status" value="1"/>
</dbReference>
<evidence type="ECO:0000256" key="5">
    <source>
        <dbReference type="SAM" id="MobiDB-lite"/>
    </source>
</evidence>